<organism evidence="1 2">
    <name type="scientific">Duncaniella muris</name>
    <dbReference type="NCBI Taxonomy" id="2094150"/>
    <lineage>
        <taxon>Bacteria</taxon>
        <taxon>Pseudomonadati</taxon>
        <taxon>Bacteroidota</taxon>
        <taxon>Bacteroidia</taxon>
        <taxon>Bacteroidales</taxon>
        <taxon>Muribaculaceae</taxon>
        <taxon>Duncaniella</taxon>
    </lineage>
</organism>
<accession>A0A2V1IK65</accession>
<reference evidence="2" key="1">
    <citation type="submission" date="2018-02" db="EMBL/GenBank/DDBJ databases">
        <authorList>
            <person name="Clavel T."/>
            <person name="Strowig T."/>
        </authorList>
    </citation>
    <scope>NUCLEOTIDE SEQUENCE [LARGE SCALE GENOMIC DNA]</scope>
    <source>
        <strain evidence="2">DSM 103720</strain>
    </source>
</reference>
<name>A0A2V1IK65_9BACT</name>
<dbReference type="AlphaFoldDB" id="A0A2V1IK65"/>
<comment type="caution">
    <text evidence="1">The sequence shown here is derived from an EMBL/GenBank/DDBJ whole genome shotgun (WGS) entry which is preliminary data.</text>
</comment>
<dbReference type="EMBL" id="PUEC01000047">
    <property type="protein sequence ID" value="PWB00306.1"/>
    <property type="molecule type" value="Genomic_DNA"/>
</dbReference>
<dbReference type="RefSeq" id="WP_107033398.1">
    <property type="nucleotide sequence ID" value="NZ_CAPFED010000015.1"/>
</dbReference>
<evidence type="ECO:0000313" key="2">
    <source>
        <dbReference type="Proteomes" id="UP000244905"/>
    </source>
</evidence>
<evidence type="ECO:0008006" key="3">
    <source>
        <dbReference type="Google" id="ProtNLM"/>
    </source>
</evidence>
<evidence type="ECO:0000313" key="1">
    <source>
        <dbReference type="EMBL" id="PWB00306.1"/>
    </source>
</evidence>
<dbReference type="Proteomes" id="UP000244905">
    <property type="component" value="Unassembled WGS sequence"/>
</dbReference>
<protein>
    <recommendedName>
        <fullName evidence="3">Maintenance system killer protein</fullName>
    </recommendedName>
</protein>
<keyword evidence="2" id="KW-1185">Reference proteome</keyword>
<gene>
    <name evidence="1" type="ORF">C5O23_13270</name>
</gene>
<proteinExistence type="predicted"/>
<dbReference type="GeneID" id="82527288"/>
<sequence>MARSIHISTARSMLNSGDPVDLHVWKSDGSILHLQNCISLRYNFYGGWRNIKILASGECRRVRDCCIFRVNDLEVFL</sequence>